<comment type="caution">
    <text evidence="4">The sequence shown here is derived from an EMBL/GenBank/DDBJ whole genome shotgun (WGS) entry which is preliminary data.</text>
</comment>
<dbReference type="EMBL" id="JAKMXF010000110">
    <property type="protein sequence ID" value="KAI6657902.1"/>
    <property type="molecule type" value="Genomic_DNA"/>
</dbReference>
<dbReference type="Gene3D" id="6.10.250.2090">
    <property type="match status" value="1"/>
</dbReference>
<dbReference type="Pfam" id="PF01145">
    <property type="entry name" value="Band_7"/>
    <property type="match status" value="1"/>
</dbReference>
<dbReference type="SUPFAM" id="SSF117892">
    <property type="entry name" value="Band 7/SPFH domain"/>
    <property type="match status" value="1"/>
</dbReference>
<accession>A0AAV7K9H1</accession>
<evidence type="ECO:0000313" key="4">
    <source>
        <dbReference type="EMBL" id="KAI6657902.1"/>
    </source>
</evidence>
<keyword evidence="2" id="KW-0472">Membrane</keyword>
<dbReference type="PANTHER" id="PTHR10264:SF19">
    <property type="entry name" value="AT06885P-RELATED"/>
    <property type="match status" value="1"/>
</dbReference>
<dbReference type="AlphaFoldDB" id="A0AAV7K9H1"/>
<proteinExistence type="inferred from homology"/>
<evidence type="ECO:0000256" key="2">
    <source>
        <dbReference type="SAM" id="Phobius"/>
    </source>
</evidence>
<feature type="domain" description="Band 7" evidence="3">
    <location>
        <begin position="54"/>
        <end position="213"/>
    </location>
</feature>
<evidence type="ECO:0000313" key="5">
    <source>
        <dbReference type="Proteomes" id="UP001165289"/>
    </source>
</evidence>
<dbReference type="Proteomes" id="UP001165289">
    <property type="component" value="Unassembled WGS sequence"/>
</dbReference>
<organism evidence="4 5">
    <name type="scientific">Oopsacas minuta</name>
    <dbReference type="NCBI Taxonomy" id="111878"/>
    <lineage>
        <taxon>Eukaryota</taxon>
        <taxon>Metazoa</taxon>
        <taxon>Porifera</taxon>
        <taxon>Hexactinellida</taxon>
        <taxon>Hexasterophora</taxon>
        <taxon>Lyssacinosida</taxon>
        <taxon>Leucopsacidae</taxon>
        <taxon>Oopsacas</taxon>
    </lineage>
</organism>
<keyword evidence="2" id="KW-1133">Transmembrane helix</keyword>
<gene>
    <name evidence="4" type="ORF">LOD99_15620</name>
</gene>
<dbReference type="Gene3D" id="3.30.479.30">
    <property type="entry name" value="Band 7 domain"/>
    <property type="match status" value="1"/>
</dbReference>
<feature type="transmembrane region" description="Helical" evidence="2">
    <location>
        <begin position="38"/>
        <end position="59"/>
    </location>
</feature>
<sequence>MAENEPIAPVSVDRSPESQYDNEFRDIKLTGSSRFFTIVGWIIFIAFFPLTMISSLSVLKEYERAIIFRQGRIVSKRAQGPGFVFTLPWVDSKKQIDLRTHVIDVPSQEILTKDSVNANVNAVVFYRIFNPYLSVINVANPHSSTTLLAQSTLRSVLGSKTMFQILTDREKLGDELSSILDEATDPWGIKVESVEMKDISIPYDMKRAMAAEAEATREAKAKAIMANGEWEASKNLREAATILEDAPGALQLRFLQTLNLVAGEKNHTYIFPLPIDLLYDLFKKVN</sequence>
<evidence type="ECO:0000259" key="3">
    <source>
        <dbReference type="SMART" id="SM00244"/>
    </source>
</evidence>
<dbReference type="InterPro" id="IPR001107">
    <property type="entry name" value="Band_7"/>
</dbReference>
<reference evidence="4 5" key="1">
    <citation type="journal article" date="2023" name="BMC Biol.">
        <title>The compact genome of the sponge Oopsacas minuta (Hexactinellida) is lacking key metazoan core genes.</title>
        <authorList>
            <person name="Santini S."/>
            <person name="Schenkelaars Q."/>
            <person name="Jourda C."/>
            <person name="Duchesne M."/>
            <person name="Belahbib H."/>
            <person name="Rocher C."/>
            <person name="Selva M."/>
            <person name="Riesgo A."/>
            <person name="Vervoort M."/>
            <person name="Leys S.P."/>
            <person name="Kodjabachian L."/>
            <person name="Le Bivic A."/>
            <person name="Borchiellini C."/>
            <person name="Claverie J.M."/>
            <person name="Renard E."/>
        </authorList>
    </citation>
    <scope>NUCLEOTIDE SEQUENCE [LARGE SCALE GENOMIC DNA]</scope>
    <source>
        <strain evidence="4">SPO-2</strain>
    </source>
</reference>
<dbReference type="GO" id="GO:0009898">
    <property type="term" value="C:cytoplasmic side of plasma membrane"/>
    <property type="evidence" value="ECO:0007669"/>
    <property type="project" value="UniProtKB-ARBA"/>
</dbReference>
<dbReference type="InterPro" id="IPR001972">
    <property type="entry name" value="Stomatin_HflK_fam"/>
</dbReference>
<comment type="similarity">
    <text evidence="1">Belongs to the band 7/mec-2 family.</text>
</comment>
<dbReference type="FunFam" id="3.30.479.30:FF:000004">
    <property type="entry name" value="Putative membrane protease family, stomatin"/>
    <property type="match status" value="1"/>
</dbReference>
<keyword evidence="5" id="KW-1185">Reference proteome</keyword>
<dbReference type="InterPro" id="IPR036013">
    <property type="entry name" value="Band_7/SPFH_dom_sf"/>
</dbReference>
<protein>
    <recommendedName>
        <fullName evidence="3">Band 7 domain-containing protein</fullName>
    </recommendedName>
</protein>
<keyword evidence="2" id="KW-0812">Transmembrane</keyword>
<dbReference type="PANTHER" id="PTHR10264">
    <property type="entry name" value="BAND 7 PROTEIN-RELATED"/>
    <property type="match status" value="1"/>
</dbReference>
<dbReference type="PRINTS" id="PR00721">
    <property type="entry name" value="STOMATIN"/>
</dbReference>
<dbReference type="InterPro" id="IPR043202">
    <property type="entry name" value="Band-7_stomatin-like"/>
</dbReference>
<dbReference type="SMART" id="SM00244">
    <property type="entry name" value="PHB"/>
    <property type="match status" value="1"/>
</dbReference>
<name>A0AAV7K9H1_9METZ</name>
<evidence type="ECO:0000256" key="1">
    <source>
        <dbReference type="ARBA" id="ARBA00008164"/>
    </source>
</evidence>